<sequence length="88" mass="9535">MTQQKSKINSNESLDNNKDTSTYTAYGDPIKNSSPSSNNINAKATSPIAESTQNDSNIRLNIKSKKKDTTAYGDPVKSTQDANPNLNV</sequence>
<dbReference type="RefSeq" id="WP_269921158.1">
    <property type="nucleotide sequence ID" value="NZ_JAMKBI010000002.1"/>
</dbReference>
<proteinExistence type="predicted"/>
<name>A0A9X3LAJ8_9BACI</name>
<dbReference type="AlphaFoldDB" id="A0A9X3LAJ8"/>
<protein>
    <submittedName>
        <fullName evidence="2">Uncharacterized protein</fullName>
    </submittedName>
</protein>
<feature type="compositionally biased region" description="Polar residues" evidence="1">
    <location>
        <begin position="48"/>
        <end position="59"/>
    </location>
</feature>
<reference evidence="2" key="1">
    <citation type="submission" date="2022-05" db="EMBL/GenBank/DDBJ databases">
        <authorList>
            <person name="Colautti A."/>
            <person name="Iacumin L."/>
        </authorList>
    </citation>
    <scope>NUCLEOTIDE SEQUENCE</scope>
    <source>
        <strain evidence="2">DSM 30747</strain>
    </source>
</reference>
<feature type="compositionally biased region" description="Low complexity" evidence="1">
    <location>
        <begin position="29"/>
        <end position="44"/>
    </location>
</feature>
<organism evidence="2 3">
    <name type="scientific">Psychrobacillus psychrodurans</name>
    <dbReference type="NCBI Taxonomy" id="126157"/>
    <lineage>
        <taxon>Bacteria</taxon>
        <taxon>Bacillati</taxon>
        <taxon>Bacillota</taxon>
        <taxon>Bacilli</taxon>
        <taxon>Bacillales</taxon>
        <taxon>Bacillaceae</taxon>
        <taxon>Psychrobacillus</taxon>
    </lineage>
</organism>
<evidence type="ECO:0000313" key="3">
    <source>
        <dbReference type="Proteomes" id="UP001152172"/>
    </source>
</evidence>
<comment type="caution">
    <text evidence="2">The sequence shown here is derived from an EMBL/GenBank/DDBJ whole genome shotgun (WGS) entry which is preliminary data.</text>
</comment>
<feature type="compositionally biased region" description="Polar residues" evidence="1">
    <location>
        <begin position="1"/>
        <end position="24"/>
    </location>
</feature>
<evidence type="ECO:0000256" key="1">
    <source>
        <dbReference type="SAM" id="MobiDB-lite"/>
    </source>
</evidence>
<dbReference type="Proteomes" id="UP001152172">
    <property type="component" value="Unassembled WGS sequence"/>
</dbReference>
<gene>
    <name evidence="2" type="ORF">M9R61_04535</name>
</gene>
<feature type="compositionally biased region" description="Polar residues" evidence="1">
    <location>
        <begin position="77"/>
        <end position="88"/>
    </location>
</feature>
<keyword evidence="3" id="KW-1185">Reference proteome</keyword>
<feature type="region of interest" description="Disordered" evidence="1">
    <location>
        <begin position="1"/>
        <end position="88"/>
    </location>
</feature>
<dbReference type="EMBL" id="JAMKBI010000002">
    <property type="protein sequence ID" value="MCZ8532614.1"/>
    <property type="molecule type" value="Genomic_DNA"/>
</dbReference>
<accession>A0A9X3LAJ8</accession>
<evidence type="ECO:0000313" key="2">
    <source>
        <dbReference type="EMBL" id="MCZ8532614.1"/>
    </source>
</evidence>